<dbReference type="Proteomes" id="UP000837857">
    <property type="component" value="Chromosome 13"/>
</dbReference>
<sequence>MNDKNSDSAASQEDRDSIKELDVGMMLTRRASDQNVFYTYMCQLNKIPPSSDIEKFVGRCYSRPSQELIEEPSSTTVENSEISDTDQYCTDTDTPKLLKLTKMKWLTERKCGSPDSRSPTGSPSMTFSDTNSSGSEDNLKGCVSFGEKCLSTILRLDKEHNLFGLSNITIVDSKLTEKVPKENEEPAALDAVLILFVHGAHPADLHVTIYLAQTP</sequence>
<proteinExistence type="predicted"/>
<accession>A0ABN8HX16</accession>
<feature type="non-terminal residue" evidence="2">
    <location>
        <position position="215"/>
    </location>
</feature>
<evidence type="ECO:0000313" key="2">
    <source>
        <dbReference type="EMBL" id="CAH2041508.1"/>
    </source>
</evidence>
<protein>
    <submittedName>
        <fullName evidence="2">Uncharacterized protein</fullName>
    </submittedName>
</protein>
<feature type="compositionally biased region" description="Polar residues" evidence="1">
    <location>
        <begin position="115"/>
        <end position="136"/>
    </location>
</feature>
<name>A0ABN8HX16_9NEOP</name>
<dbReference type="EMBL" id="OW152825">
    <property type="protein sequence ID" value="CAH2041508.1"/>
    <property type="molecule type" value="Genomic_DNA"/>
</dbReference>
<evidence type="ECO:0000256" key="1">
    <source>
        <dbReference type="SAM" id="MobiDB-lite"/>
    </source>
</evidence>
<evidence type="ECO:0000313" key="3">
    <source>
        <dbReference type="Proteomes" id="UP000837857"/>
    </source>
</evidence>
<reference evidence="2" key="1">
    <citation type="submission" date="2022-03" db="EMBL/GenBank/DDBJ databases">
        <authorList>
            <person name="Martin H S."/>
        </authorList>
    </citation>
    <scope>NUCLEOTIDE SEQUENCE</scope>
</reference>
<keyword evidence="3" id="KW-1185">Reference proteome</keyword>
<feature type="region of interest" description="Disordered" evidence="1">
    <location>
        <begin position="109"/>
        <end position="137"/>
    </location>
</feature>
<organism evidence="2 3">
    <name type="scientific">Iphiclides podalirius</name>
    <name type="common">scarce swallowtail</name>
    <dbReference type="NCBI Taxonomy" id="110791"/>
    <lineage>
        <taxon>Eukaryota</taxon>
        <taxon>Metazoa</taxon>
        <taxon>Ecdysozoa</taxon>
        <taxon>Arthropoda</taxon>
        <taxon>Hexapoda</taxon>
        <taxon>Insecta</taxon>
        <taxon>Pterygota</taxon>
        <taxon>Neoptera</taxon>
        <taxon>Endopterygota</taxon>
        <taxon>Lepidoptera</taxon>
        <taxon>Glossata</taxon>
        <taxon>Ditrysia</taxon>
        <taxon>Papilionoidea</taxon>
        <taxon>Papilionidae</taxon>
        <taxon>Papilioninae</taxon>
        <taxon>Iphiclides</taxon>
    </lineage>
</organism>
<gene>
    <name evidence="2" type="ORF">IPOD504_LOCUS3211</name>
</gene>